<accession>A0A150JJ43</accession>
<name>A0A150JDV9_9EURY</name>
<sequence>MDNKKTETTFKEIIEGTADTIMSTIGVKDDVLRGELCCVLHKIAATKIIQEMAVTKKK</sequence>
<dbReference type="AlphaFoldDB" id="A0A150JDV9"/>
<dbReference type="EMBL" id="LNJB01000002">
    <property type="protein sequence ID" value="KYC55258.1"/>
    <property type="molecule type" value="Genomic_DNA"/>
</dbReference>
<organism evidence="1 2">
    <name type="scientific">Candidatus Methanofastidiosum methylothiophilum</name>
    <dbReference type="NCBI Taxonomy" id="1705564"/>
    <lineage>
        <taxon>Archaea</taxon>
        <taxon>Methanobacteriati</taxon>
        <taxon>Methanobacteriota</taxon>
        <taxon>Stenosarchaea group</taxon>
        <taxon>Candidatus Methanofastidiosia</taxon>
        <taxon>Candidatus Methanofastidiosales</taxon>
        <taxon>Candidatus Methanofastidiosaceae</taxon>
        <taxon>Candidatus Methanofastidiosum</taxon>
    </lineage>
</organism>
<protein>
    <submittedName>
        <fullName evidence="1">Uncharacterized protein</fullName>
    </submittedName>
</protein>
<dbReference type="Proteomes" id="UP000092420">
    <property type="component" value="Unassembled WGS sequence"/>
</dbReference>
<accession>A0A150JDV9</accession>
<reference evidence="1 2" key="1">
    <citation type="journal article" date="2016" name="ISME J.">
        <title>Chasing the elusive Euryarchaeota class WSA2: genomes reveal a uniquely fastidious methyl-reducing methanogen.</title>
        <authorList>
            <person name="Nobu M.K."/>
            <person name="Narihiro T."/>
            <person name="Kuroda K."/>
            <person name="Mei R."/>
            <person name="Liu W.T."/>
        </authorList>
    </citation>
    <scope>NUCLEOTIDE SEQUENCE [LARGE SCALE GENOMIC DNA]</scope>
    <source>
        <strain evidence="1">ADurb1013_Bin02101</strain>
    </source>
</reference>
<proteinExistence type="predicted"/>
<gene>
    <name evidence="1" type="ORF">AN188_00241</name>
</gene>
<evidence type="ECO:0000313" key="2">
    <source>
        <dbReference type="Proteomes" id="UP000092420"/>
    </source>
</evidence>
<comment type="caution">
    <text evidence="1">The sequence shown here is derived from an EMBL/GenBank/DDBJ whole genome shotgun (WGS) entry which is preliminary data.</text>
</comment>
<evidence type="ECO:0000313" key="1">
    <source>
        <dbReference type="EMBL" id="KYC55258.1"/>
    </source>
</evidence>